<keyword evidence="5" id="KW-0378">Hydrolase</keyword>
<evidence type="ECO:0000256" key="1">
    <source>
        <dbReference type="ARBA" id="ARBA00010923"/>
    </source>
</evidence>
<evidence type="ECO:0000256" key="2">
    <source>
        <dbReference type="ARBA" id="ARBA00022747"/>
    </source>
</evidence>
<reference evidence="5" key="1">
    <citation type="submission" date="2020-01" db="EMBL/GenBank/DDBJ databases">
        <authorList>
            <person name="Yang Y."/>
            <person name="Kwon Y.M."/>
        </authorList>
    </citation>
    <scope>NUCLEOTIDE SEQUENCE</scope>
    <source>
        <strain evidence="5">PG104</strain>
    </source>
</reference>
<evidence type="ECO:0000259" key="4">
    <source>
        <dbReference type="Pfam" id="PF01420"/>
    </source>
</evidence>
<accession>A0A8J8MTU5</accession>
<evidence type="ECO:0000313" key="6">
    <source>
        <dbReference type="Proteomes" id="UP000679284"/>
    </source>
</evidence>
<name>A0A8J8MTU5_9RHOB</name>
<dbReference type="CDD" id="cd17260">
    <property type="entry name" value="RMtype1_S_EcoEI-TRD1-CR1_like"/>
    <property type="match status" value="1"/>
</dbReference>
<dbReference type="CDD" id="cd17285">
    <property type="entry name" value="RMtype1_S_Csp16704I_TRD2-CR2_like"/>
    <property type="match status" value="1"/>
</dbReference>
<dbReference type="GO" id="GO:0003677">
    <property type="term" value="F:DNA binding"/>
    <property type="evidence" value="ECO:0007669"/>
    <property type="project" value="UniProtKB-KW"/>
</dbReference>
<keyword evidence="3" id="KW-0238">DNA-binding</keyword>
<feature type="domain" description="Type I restriction modification DNA specificity" evidence="4">
    <location>
        <begin position="4"/>
        <end position="171"/>
    </location>
</feature>
<dbReference type="PANTHER" id="PTHR30408">
    <property type="entry name" value="TYPE-1 RESTRICTION ENZYME ECOKI SPECIFICITY PROTEIN"/>
    <property type="match status" value="1"/>
</dbReference>
<keyword evidence="6" id="KW-1185">Reference proteome</keyword>
<keyword evidence="2" id="KW-0680">Restriction system</keyword>
<feature type="domain" description="Type I restriction modification DNA specificity" evidence="4">
    <location>
        <begin position="191"/>
        <end position="340"/>
    </location>
</feature>
<keyword evidence="5" id="KW-0540">Nuclease</keyword>
<dbReference type="InterPro" id="IPR044946">
    <property type="entry name" value="Restrct_endonuc_typeI_TRD_sf"/>
</dbReference>
<dbReference type="PANTHER" id="PTHR30408:SF12">
    <property type="entry name" value="TYPE I RESTRICTION ENZYME MJAVIII SPECIFICITY SUBUNIT"/>
    <property type="match status" value="1"/>
</dbReference>
<dbReference type="InterPro" id="IPR052021">
    <property type="entry name" value="Type-I_RS_S_subunit"/>
</dbReference>
<sequence>MNLVALGELVEIKGGGTPDKSVAEYWDGDIPWASVKDFKSGILDKTIDKISQRGVASSATQIIRAGSIIVPTRMAVGKVAINTIDLAINQDLKALMPKSGVDIRFLYHALLANGSKLEEQATGATVKGIKLDVLRNLEIPLPPPEKQKRIAAILDQADALRRLRRRALNRLNTLRQAIFHEMFGDRAPAIALADIAEINPKRRFSPSDDFTVTFLPMASVGEDGFIHDEQSRSLEDVRKGFTYFERGDLLVAKITPCFENGKGGDTRIISNQVGFGSTEFHVLRPSQPEFTDFIHLVLQSCRFRTEGERAMTGSAGQKRIPSDFIKSYRVPVPSPQELGHLSDALASLTSSLSGTKHAVATADDLFTSLQHRAFRGEL</sequence>
<evidence type="ECO:0000313" key="5">
    <source>
        <dbReference type="EMBL" id="QUS36369.1"/>
    </source>
</evidence>
<keyword evidence="5" id="KW-0255">Endonuclease</keyword>
<dbReference type="Proteomes" id="UP000679284">
    <property type="component" value="Chromosome"/>
</dbReference>
<dbReference type="REBASE" id="472612">
    <property type="entry name" value="S.FspPG104ORF8870P"/>
</dbReference>
<evidence type="ECO:0000256" key="3">
    <source>
        <dbReference type="ARBA" id="ARBA00023125"/>
    </source>
</evidence>
<dbReference type="InterPro" id="IPR000055">
    <property type="entry name" value="Restrct_endonuc_typeI_TRD"/>
</dbReference>
<dbReference type="SUPFAM" id="SSF116734">
    <property type="entry name" value="DNA methylase specificity domain"/>
    <property type="match status" value="2"/>
</dbReference>
<organism evidence="5 6">
    <name type="scientific">Falsirhodobacter algicola</name>
    <dbReference type="NCBI Taxonomy" id="2692330"/>
    <lineage>
        <taxon>Bacteria</taxon>
        <taxon>Pseudomonadati</taxon>
        <taxon>Pseudomonadota</taxon>
        <taxon>Alphaproteobacteria</taxon>
        <taxon>Rhodobacterales</taxon>
        <taxon>Paracoccaceae</taxon>
        <taxon>Falsirhodobacter</taxon>
    </lineage>
</organism>
<comment type="similarity">
    <text evidence="1">Belongs to the type-I restriction system S methylase family.</text>
</comment>
<gene>
    <name evidence="5" type="ORF">GR316_08865</name>
</gene>
<dbReference type="KEGG" id="fap:GR316_08865"/>
<dbReference type="Pfam" id="PF01420">
    <property type="entry name" value="Methylase_S"/>
    <property type="match status" value="2"/>
</dbReference>
<dbReference type="AlphaFoldDB" id="A0A8J8MTU5"/>
<dbReference type="Gene3D" id="3.90.220.20">
    <property type="entry name" value="DNA methylase specificity domains"/>
    <property type="match status" value="2"/>
</dbReference>
<dbReference type="GO" id="GO:0004519">
    <property type="term" value="F:endonuclease activity"/>
    <property type="evidence" value="ECO:0007669"/>
    <property type="project" value="UniProtKB-KW"/>
</dbReference>
<dbReference type="EMBL" id="CP047289">
    <property type="protein sequence ID" value="QUS36369.1"/>
    <property type="molecule type" value="Genomic_DNA"/>
</dbReference>
<dbReference type="GO" id="GO:0009307">
    <property type="term" value="P:DNA restriction-modification system"/>
    <property type="evidence" value="ECO:0007669"/>
    <property type="project" value="UniProtKB-KW"/>
</dbReference>
<protein>
    <submittedName>
        <fullName evidence="5">Restriction endonuclease subunit S</fullName>
    </submittedName>
</protein>
<proteinExistence type="inferred from homology"/>
<dbReference type="RefSeq" id="WP_211783590.1">
    <property type="nucleotide sequence ID" value="NZ_CP047289.1"/>
</dbReference>